<comment type="caution">
    <text evidence="1">The sequence shown here is derived from an EMBL/GenBank/DDBJ whole genome shotgun (WGS) entry which is preliminary data.</text>
</comment>
<reference evidence="1 2" key="2">
    <citation type="submission" date="2018-12" db="EMBL/GenBank/DDBJ databases">
        <title>Simiduia agarivorans gen. nov., sp. nov., a marine, agarolytic bacterium isolated from shallow coastal water from Keelung, Taiwan.</title>
        <authorList>
            <person name="Shieh W.Y."/>
        </authorList>
    </citation>
    <scope>NUCLEOTIDE SEQUENCE [LARGE SCALE GENOMIC DNA]</scope>
    <source>
        <strain evidence="1 2">GTF-13</strain>
    </source>
</reference>
<dbReference type="EMBL" id="QWEZ01000001">
    <property type="protein sequence ID" value="RRJ84581.1"/>
    <property type="molecule type" value="Genomic_DNA"/>
</dbReference>
<name>A0A3P3VP85_9GAMM</name>
<organism evidence="1 2">
    <name type="scientific">Aestuariirhabdus litorea</name>
    <dbReference type="NCBI Taxonomy" id="2528527"/>
    <lineage>
        <taxon>Bacteria</taxon>
        <taxon>Pseudomonadati</taxon>
        <taxon>Pseudomonadota</taxon>
        <taxon>Gammaproteobacteria</taxon>
        <taxon>Oceanospirillales</taxon>
        <taxon>Aestuariirhabdaceae</taxon>
        <taxon>Aestuariirhabdus</taxon>
    </lineage>
</organism>
<protein>
    <submittedName>
        <fullName evidence="1">GNAT family N-acetyltransferase</fullName>
    </submittedName>
</protein>
<dbReference type="Pfam" id="PF13444">
    <property type="entry name" value="Acetyltransf_5"/>
    <property type="match status" value="1"/>
</dbReference>
<reference evidence="1 2" key="1">
    <citation type="submission" date="2018-08" db="EMBL/GenBank/DDBJ databases">
        <authorList>
            <person name="Khan S.A."/>
        </authorList>
    </citation>
    <scope>NUCLEOTIDE SEQUENCE [LARGE SCALE GENOMIC DNA]</scope>
    <source>
        <strain evidence="1 2">GTF-13</strain>
    </source>
</reference>
<keyword evidence="1" id="KW-0808">Transferase</keyword>
<keyword evidence="2" id="KW-1185">Reference proteome</keyword>
<proteinExistence type="predicted"/>
<evidence type="ECO:0000313" key="1">
    <source>
        <dbReference type="EMBL" id="RRJ84581.1"/>
    </source>
</evidence>
<accession>A0A3P3VP85</accession>
<sequence length="217" mass="24802">MTERLYEVFVADTEFARTINYHVRYQVYCEQKQYEAPNAEFIDLERDEWDDRSVHFIARERSTGEWCAALRLVKPSFDEVLPLEQVSQIDHDRIQGKRHQAVELSRLCKPKTGDTEACSQGSGGAEVVQTLISSAARYCRDHGYLELFCLTSPSIVRLMPRSWGFTPVGPATLHRGLRRPYWLDIDSILSFYDDRAPQADYRSFSHAFGGSVLAAAS</sequence>
<dbReference type="Proteomes" id="UP000280792">
    <property type="component" value="Unassembled WGS sequence"/>
</dbReference>
<dbReference type="Gene3D" id="3.40.630.30">
    <property type="match status" value="1"/>
</dbReference>
<evidence type="ECO:0000313" key="2">
    <source>
        <dbReference type="Proteomes" id="UP000280792"/>
    </source>
</evidence>
<dbReference type="InterPro" id="IPR016181">
    <property type="entry name" value="Acyl_CoA_acyltransferase"/>
</dbReference>
<gene>
    <name evidence="1" type="ORF">D0544_05615</name>
</gene>
<dbReference type="AlphaFoldDB" id="A0A3P3VP85"/>
<dbReference type="GO" id="GO:0016740">
    <property type="term" value="F:transferase activity"/>
    <property type="evidence" value="ECO:0007669"/>
    <property type="project" value="UniProtKB-KW"/>
</dbReference>
<dbReference type="RefSeq" id="WP_125015012.1">
    <property type="nucleotide sequence ID" value="NZ_QWEZ01000001.1"/>
</dbReference>
<dbReference type="SUPFAM" id="SSF55729">
    <property type="entry name" value="Acyl-CoA N-acyltransferases (Nat)"/>
    <property type="match status" value="1"/>
</dbReference>